<organism evidence="1 2">
    <name type="scientific">Ceratitis capitata</name>
    <name type="common">Mediterranean fruit fly</name>
    <name type="synonym">Tephritis capitata</name>
    <dbReference type="NCBI Taxonomy" id="7213"/>
    <lineage>
        <taxon>Eukaryota</taxon>
        <taxon>Metazoa</taxon>
        <taxon>Ecdysozoa</taxon>
        <taxon>Arthropoda</taxon>
        <taxon>Hexapoda</taxon>
        <taxon>Insecta</taxon>
        <taxon>Pterygota</taxon>
        <taxon>Neoptera</taxon>
        <taxon>Endopterygota</taxon>
        <taxon>Diptera</taxon>
        <taxon>Brachycera</taxon>
        <taxon>Muscomorpha</taxon>
        <taxon>Tephritoidea</taxon>
        <taxon>Tephritidae</taxon>
        <taxon>Ceratitis</taxon>
        <taxon>Ceratitis</taxon>
    </lineage>
</organism>
<feature type="non-terminal residue" evidence="1">
    <location>
        <position position="131"/>
    </location>
</feature>
<evidence type="ECO:0000313" key="2">
    <source>
        <dbReference type="Proteomes" id="UP000606786"/>
    </source>
</evidence>
<reference evidence="1" key="1">
    <citation type="submission" date="2020-11" db="EMBL/GenBank/DDBJ databases">
        <authorList>
            <person name="Whitehead M."/>
        </authorList>
    </citation>
    <scope>NUCLEOTIDE SEQUENCE</scope>
    <source>
        <strain evidence="1">EGII</strain>
    </source>
</reference>
<dbReference type="Proteomes" id="UP000606786">
    <property type="component" value="Unassembled WGS sequence"/>
</dbReference>
<protein>
    <submittedName>
        <fullName evidence="1">(Mediterranean fruit fly) hypothetical protein</fullName>
    </submittedName>
</protein>
<comment type="caution">
    <text evidence="1">The sequence shown here is derived from an EMBL/GenBank/DDBJ whole genome shotgun (WGS) entry which is preliminary data.</text>
</comment>
<dbReference type="EMBL" id="CAJHJT010000056">
    <property type="protein sequence ID" value="CAD7014904.1"/>
    <property type="molecule type" value="Genomic_DNA"/>
</dbReference>
<keyword evidence="2" id="KW-1185">Reference proteome</keyword>
<evidence type="ECO:0000313" key="1">
    <source>
        <dbReference type="EMBL" id="CAD7014904.1"/>
    </source>
</evidence>
<dbReference type="AlphaFoldDB" id="A0A811VIS8"/>
<proteinExistence type="predicted"/>
<gene>
    <name evidence="1" type="ORF">CCAP1982_LOCUS22868</name>
</gene>
<name>A0A811VIS8_CERCA</name>
<accession>A0A811VIS8</accession>
<sequence length="131" mass="14886">MCQNHFKDGTNSKQNLNLINSVRLDLSRQIQTVTEQLEELNHAGRENDENVEICPCECSAICSLSVELLPNLRMNKKSDLLTDVIAMVLMSRLEFAAQHSLCLCETLLVEYVGTTSLIHYYIQHHMHLASL</sequence>